<name>A0A6P3C9L6_9BURK</name>
<protein>
    <submittedName>
        <fullName evidence="1">Integrase family protein</fullName>
    </submittedName>
</protein>
<accession>A0A6P3C9L6</accession>
<gene>
    <name evidence="1" type="ORF">BCO71033_07318</name>
</gene>
<evidence type="ECO:0000313" key="1">
    <source>
        <dbReference type="EMBL" id="VWD65298.1"/>
    </source>
</evidence>
<evidence type="ECO:0000313" key="2">
    <source>
        <dbReference type="Proteomes" id="UP000494109"/>
    </source>
</evidence>
<organism evidence="1 2">
    <name type="scientific">Burkholderia contaminans</name>
    <dbReference type="NCBI Taxonomy" id="488447"/>
    <lineage>
        <taxon>Bacteria</taxon>
        <taxon>Pseudomonadati</taxon>
        <taxon>Pseudomonadota</taxon>
        <taxon>Betaproteobacteria</taxon>
        <taxon>Burkholderiales</taxon>
        <taxon>Burkholderiaceae</taxon>
        <taxon>Burkholderia</taxon>
        <taxon>Burkholderia cepacia complex</taxon>
    </lineage>
</organism>
<sequence length="59" mass="6189">MVAVPVTLTVQPKRAGGRGRACVLERVAGVARTPTRDGVMVLQVRSMTTMRSTGASTTC</sequence>
<dbReference type="Proteomes" id="UP000494109">
    <property type="component" value="Unassembled WGS sequence"/>
</dbReference>
<dbReference type="AlphaFoldDB" id="A0A6P3C9L6"/>
<proteinExistence type="predicted"/>
<dbReference type="EMBL" id="CABVQS010000061">
    <property type="protein sequence ID" value="VWD65298.1"/>
    <property type="molecule type" value="Genomic_DNA"/>
</dbReference>
<reference evidence="1 2" key="1">
    <citation type="submission" date="2019-09" db="EMBL/GenBank/DDBJ databases">
        <authorList>
            <person name="Depoorter E."/>
        </authorList>
    </citation>
    <scope>NUCLEOTIDE SEQUENCE [LARGE SCALE GENOMIC DNA]</scope>
    <source>
        <strain evidence="1">R-71033</strain>
    </source>
</reference>